<evidence type="ECO:0000256" key="2">
    <source>
        <dbReference type="ARBA" id="ARBA00022741"/>
    </source>
</evidence>
<evidence type="ECO:0000313" key="7">
    <source>
        <dbReference type="EMBL" id="KZS95412.1"/>
    </source>
</evidence>
<keyword evidence="2" id="KW-0547">Nucleotide-binding</keyword>
<evidence type="ECO:0000256" key="5">
    <source>
        <dbReference type="SAM" id="MobiDB-lite"/>
    </source>
</evidence>
<evidence type="ECO:0000256" key="3">
    <source>
        <dbReference type="ARBA" id="ARBA00022777"/>
    </source>
</evidence>
<dbReference type="InterPro" id="IPR000719">
    <property type="entry name" value="Prot_kinase_dom"/>
</dbReference>
<feature type="domain" description="Protein kinase" evidence="6">
    <location>
        <begin position="28"/>
        <end position="326"/>
    </location>
</feature>
<evidence type="ECO:0000256" key="1">
    <source>
        <dbReference type="ARBA" id="ARBA00022679"/>
    </source>
</evidence>
<evidence type="ECO:0000259" key="6">
    <source>
        <dbReference type="PROSITE" id="PS50011"/>
    </source>
</evidence>
<dbReference type="GO" id="GO:0004674">
    <property type="term" value="F:protein serine/threonine kinase activity"/>
    <property type="evidence" value="ECO:0007669"/>
    <property type="project" value="TreeGrafter"/>
</dbReference>
<dbReference type="InterPro" id="IPR051681">
    <property type="entry name" value="Ser/Thr_Kinases-Pseudokinases"/>
</dbReference>
<dbReference type="SUPFAM" id="SSF56112">
    <property type="entry name" value="Protein kinase-like (PK-like)"/>
    <property type="match status" value="1"/>
</dbReference>
<sequence>MATNRQKLAPGTNYRDFQDLTGRITLTPDFAEFSATGGSSYIYRATFSGMNIAVKVFRDVLVTSEDKRYALAKKIAGEMKMWSSARHENILPFLGYCFYGADRGAKFDPHHHHLFSLVSPWMENGTVIDYLRSPSTSNVPQIRIDLLTGVMNGLSYLHSNGIVHGDIKGSNILVSDDGKALLADFGLARLVDNDDELASTTAGLRGTIRWMAPEVACALGRSSNPARESDIWGFGCVVLEIIASLVPYQERRRPVSVICAMLQHEPPARYDRKMPEEEQNDHELRTKLAAFERYPRLWELCQACWDFVPASRPTCQMILEVLHKTFEVQRPQTQPSTPRPPQGEVQATKRVGEPSVPPFPPVSPSDPQLCSTRPLSRHETAILAASSPEDPLDLNHTDFQTCEAFISVKTVHKFGLFGLLRARGQARALPDPTRRFQRFEKFQSHKSSCRTAVGSIFSGTTREWIFEAHVSVMTSKQHVY</sequence>
<dbReference type="EMBL" id="KV419401">
    <property type="protein sequence ID" value="KZS95412.1"/>
    <property type="molecule type" value="Genomic_DNA"/>
</dbReference>
<feature type="compositionally biased region" description="Pro residues" evidence="5">
    <location>
        <begin position="355"/>
        <end position="364"/>
    </location>
</feature>
<evidence type="ECO:0000313" key="8">
    <source>
        <dbReference type="Proteomes" id="UP000076722"/>
    </source>
</evidence>
<dbReference type="AlphaFoldDB" id="A0A164WVY4"/>
<organism evidence="7 8">
    <name type="scientific">Sistotremastrum niveocremeum HHB9708</name>
    <dbReference type="NCBI Taxonomy" id="1314777"/>
    <lineage>
        <taxon>Eukaryota</taxon>
        <taxon>Fungi</taxon>
        <taxon>Dikarya</taxon>
        <taxon>Basidiomycota</taxon>
        <taxon>Agaricomycotina</taxon>
        <taxon>Agaricomycetes</taxon>
        <taxon>Sistotremastrales</taxon>
        <taxon>Sistotremastraceae</taxon>
        <taxon>Sertulicium</taxon>
        <taxon>Sertulicium niveocremeum</taxon>
    </lineage>
</organism>
<dbReference type="Pfam" id="PF00069">
    <property type="entry name" value="Pkinase"/>
    <property type="match status" value="1"/>
</dbReference>
<dbReference type="GO" id="GO:0005524">
    <property type="term" value="F:ATP binding"/>
    <property type="evidence" value="ECO:0007669"/>
    <property type="project" value="UniProtKB-KW"/>
</dbReference>
<dbReference type="Proteomes" id="UP000076722">
    <property type="component" value="Unassembled WGS sequence"/>
</dbReference>
<gene>
    <name evidence="7" type="ORF">SISNIDRAFT_483646</name>
</gene>
<proteinExistence type="predicted"/>
<dbReference type="STRING" id="1314777.A0A164WVY4"/>
<keyword evidence="3 7" id="KW-0418">Kinase</keyword>
<dbReference type="InterPro" id="IPR008271">
    <property type="entry name" value="Ser/Thr_kinase_AS"/>
</dbReference>
<evidence type="ECO:0000256" key="4">
    <source>
        <dbReference type="ARBA" id="ARBA00022840"/>
    </source>
</evidence>
<dbReference type="PANTHER" id="PTHR44329">
    <property type="entry name" value="SERINE/THREONINE-PROTEIN KINASE TNNI3K-RELATED"/>
    <property type="match status" value="1"/>
</dbReference>
<keyword evidence="1" id="KW-0808">Transferase</keyword>
<keyword evidence="8" id="KW-1185">Reference proteome</keyword>
<dbReference type="Gene3D" id="1.10.510.10">
    <property type="entry name" value="Transferase(Phosphotransferase) domain 1"/>
    <property type="match status" value="1"/>
</dbReference>
<name>A0A164WVY4_9AGAM</name>
<dbReference type="PROSITE" id="PS00108">
    <property type="entry name" value="PROTEIN_KINASE_ST"/>
    <property type="match status" value="1"/>
</dbReference>
<protein>
    <submittedName>
        <fullName evidence="7">Kinase-like protein</fullName>
    </submittedName>
</protein>
<dbReference type="SMART" id="SM00220">
    <property type="entry name" value="S_TKc"/>
    <property type="match status" value="1"/>
</dbReference>
<keyword evidence="4" id="KW-0067">ATP-binding</keyword>
<accession>A0A164WVY4</accession>
<dbReference type="PROSITE" id="PS50011">
    <property type="entry name" value="PROTEIN_KINASE_DOM"/>
    <property type="match status" value="1"/>
</dbReference>
<reference evidence="7 8" key="1">
    <citation type="journal article" date="2016" name="Mol. Biol. Evol.">
        <title>Comparative Genomics of Early-Diverging Mushroom-Forming Fungi Provides Insights into the Origins of Lignocellulose Decay Capabilities.</title>
        <authorList>
            <person name="Nagy L.G."/>
            <person name="Riley R."/>
            <person name="Tritt A."/>
            <person name="Adam C."/>
            <person name="Daum C."/>
            <person name="Floudas D."/>
            <person name="Sun H."/>
            <person name="Yadav J.S."/>
            <person name="Pangilinan J."/>
            <person name="Larsson K.H."/>
            <person name="Matsuura K."/>
            <person name="Barry K."/>
            <person name="Labutti K."/>
            <person name="Kuo R."/>
            <person name="Ohm R.A."/>
            <person name="Bhattacharya S.S."/>
            <person name="Shirouzu T."/>
            <person name="Yoshinaga Y."/>
            <person name="Martin F.M."/>
            <person name="Grigoriev I.V."/>
            <person name="Hibbett D.S."/>
        </authorList>
    </citation>
    <scope>NUCLEOTIDE SEQUENCE [LARGE SCALE GENOMIC DNA]</scope>
    <source>
        <strain evidence="7 8">HHB9708</strain>
    </source>
</reference>
<feature type="region of interest" description="Disordered" evidence="5">
    <location>
        <begin position="329"/>
        <end position="372"/>
    </location>
</feature>
<dbReference type="InterPro" id="IPR011009">
    <property type="entry name" value="Kinase-like_dom_sf"/>
</dbReference>
<dbReference type="PANTHER" id="PTHR44329:SF288">
    <property type="entry name" value="MITOGEN-ACTIVATED PROTEIN KINASE KINASE KINASE 20"/>
    <property type="match status" value="1"/>
</dbReference>